<dbReference type="RefSeq" id="WP_099413690.1">
    <property type="nucleotide sequence ID" value="NZ_PDYH01000044.1"/>
</dbReference>
<keyword evidence="1" id="KW-0472">Membrane</keyword>
<proteinExistence type="predicted"/>
<comment type="caution">
    <text evidence="2">The sequence shown here is derived from an EMBL/GenBank/DDBJ whole genome shotgun (WGS) entry which is preliminary data.</text>
</comment>
<gene>
    <name evidence="2" type="ORF">CSX00_10620</name>
</gene>
<accession>A0A2G3E8Q1</accession>
<protein>
    <submittedName>
        <fullName evidence="2">Uncharacterized protein</fullName>
    </submittedName>
</protein>
<reference evidence="2" key="1">
    <citation type="submission" date="2017-10" db="EMBL/GenBank/DDBJ databases">
        <title>Resolving the taxonomy of Roseburia spp., Eubacterium rectale and Agathobacter spp. through phylogenomic analysis.</title>
        <authorList>
            <person name="Sheridan P.O."/>
            <person name="Walker A.W."/>
            <person name="Duncan S.H."/>
            <person name="Scott K.P."/>
            <person name="Toole P.W.O."/>
            <person name="Luis P."/>
            <person name="Flint H.J."/>
        </authorList>
    </citation>
    <scope>NUCLEOTIDE SEQUENCE [LARGE SCALE GENOMIC DNA]</scope>
    <source>
        <strain evidence="2">JK10</strain>
    </source>
</reference>
<keyword evidence="1" id="KW-1133">Transmembrane helix</keyword>
<evidence type="ECO:0000313" key="3">
    <source>
        <dbReference type="Proteomes" id="UP000224317"/>
    </source>
</evidence>
<sequence length="185" mass="21507">MDAKLVQKMKKIRNVIFDLVGLTILLYMIAFIPLTIAGLQLRAWVNVACAVFVGVCVLLWLLLTFITADSIKKRITMGVTLLGIACFLWIFRFPLFIFCAAVPHKERVDTIDGKTFVGYEDNFWDKSIDYYEYKNFIVSGAKRIFSLYTVEEKPDGSIAYYDMDGNRIYHLQDLHEYRYVDELKE</sequence>
<dbReference type="EMBL" id="PDYH01000044">
    <property type="protein sequence ID" value="PHU39461.1"/>
    <property type="molecule type" value="Genomic_DNA"/>
</dbReference>
<organism evidence="2 3">
    <name type="scientific">Pseudobutyrivibrio ruminis</name>
    <dbReference type="NCBI Taxonomy" id="46206"/>
    <lineage>
        <taxon>Bacteria</taxon>
        <taxon>Bacillati</taxon>
        <taxon>Bacillota</taxon>
        <taxon>Clostridia</taxon>
        <taxon>Lachnospirales</taxon>
        <taxon>Lachnospiraceae</taxon>
        <taxon>Pseudobutyrivibrio</taxon>
    </lineage>
</organism>
<dbReference type="AlphaFoldDB" id="A0A2G3E8Q1"/>
<evidence type="ECO:0000256" key="1">
    <source>
        <dbReference type="SAM" id="Phobius"/>
    </source>
</evidence>
<feature type="transmembrane region" description="Helical" evidence="1">
    <location>
        <begin position="12"/>
        <end position="37"/>
    </location>
</feature>
<keyword evidence="1" id="KW-0812">Transmembrane</keyword>
<feature type="transmembrane region" description="Helical" evidence="1">
    <location>
        <begin position="75"/>
        <end position="98"/>
    </location>
</feature>
<name>A0A2G3E8Q1_9FIRM</name>
<feature type="transmembrane region" description="Helical" evidence="1">
    <location>
        <begin position="43"/>
        <end position="63"/>
    </location>
</feature>
<keyword evidence="3" id="KW-1185">Reference proteome</keyword>
<dbReference type="Proteomes" id="UP000224317">
    <property type="component" value="Unassembled WGS sequence"/>
</dbReference>
<evidence type="ECO:0000313" key="2">
    <source>
        <dbReference type="EMBL" id="PHU39461.1"/>
    </source>
</evidence>